<reference evidence="2 3" key="1">
    <citation type="journal article" date="2020" name="ISME J.">
        <title>Uncovering the hidden diversity of litter-decomposition mechanisms in mushroom-forming fungi.</title>
        <authorList>
            <person name="Floudas D."/>
            <person name="Bentzer J."/>
            <person name="Ahren D."/>
            <person name="Johansson T."/>
            <person name="Persson P."/>
            <person name="Tunlid A."/>
        </authorList>
    </citation>
    <scope>NUCLEOTIDE SEQUENCE [LARGE SCALE GENOMIC DNA]</scope>
    <source>
        <strain evidence="2 3">CBS 146.42</strain>
    </source>
</reference>
<sequence>MTISSESDRQRYAQELAAYTLRQFSAARSSADPAKLVKATASTSQQKHQQRTNKAPGTLGETSGIARA</sequence>
<feature type="compositionally biased region" description="Polar residues" evidence="1">
    <location>
        <begin position="40"/>
        <end position="55"/>
    </location>
</feature>
<gene>
    <name evidence="2" type="ORF">D9756_007666</name>
</gene>
<dbReference type="AlphaFoldDB" id="A0A8H5D2E1"/>
<protein>
    <submittedName>
        <fullName evidence="2">Uncharacterized protein</fullName>
    </submittedName>
</protein>
<evidence type="ECO:0000313" key="2">
    <source>
        <dbReference type="EMBL" id="KAF5351933.1"/>
    </source>
</evidence>
<feature type="region of interest" description="Disordered" evidence="1">
    <location>
        <begin position="26"/>
        <end position="68"/>
    </location>
</feature>
<comment type="caution">
    <text evidence="2">The sequence shown here is derived from an EMBL/GenBank/DDBJ whole genome shotgun (WGS) entry which is preliminary data.</text>
</comment>
<accession>A0A8H5D2E1</accession>
<organism evidence="2 3">
    <name type="scientific">Leucocoprinus leucothites</name>
    <dbReference type="NCBI Taxonomy" id="201217"/>
    <lineage>
        <taxon>Eukaryota</taxon>
        <taxon>Fungi</taxon>
        <taxon>Dikarya</taxon>
        <taxon>Basidiomycota</taxon>
        <taxon>Agaricomycotina</taxon>
        <taxon>Agaricomycetes</taxon>
        <taxon>Agaricomycetidae</taxon>
        <taxon>Agaricales</taxon>
        <taxon>Agaricineae</taxon>
        <taxon>Agaricaceae</taxon>
        <taxon>Leucocoprinus</taxon>
    </lineage>
</organism>
<dbReference type="EMBL" id="JAACJO010000012">
    <property type="protein sequence ID" value="KAF5351933.1"/>
    <property type="molecule type" value="Genomic_DNA"/>
</dbReference>
<name>A0A8H5D2E1_9AGAR</name>
<evidence type="ECO:0000256" key="1">
    <source>
        <dbReference type="SAM" id="MobiDB-lite"/>
    </source>
</evidence>
<dbReference type="Proteomes" id="UP000559027">
    <property type="component" value="Unassembled WGS sequence"/>
</dbReference>
<evidence type="ECO:0000313" key="3">
    <source>
        <dbReference type="Proteomes" id="UP000559027"/>
    </source>
</evidence>
<proteinExistence type="predicted"/>
<dbReference type="OrthoDB" id="3262732at2759"/>
<keyword evidence="3" id="KW-1185">Reference proteome</keyword>